<evidence type="ECO:0000256" key="1">
    <source>
        <dbReference type="ARBA" id="ARBA00022603"/>
    </source>
</evidence>
<dbReference type="GO" id="GO:0070041">
    <property type="term" value="F:rRNA (uridine-C5-)-methyltransferase activity"/>
    <property type="evidence" value="ECO:0007669"/>
    <property type="project" value="TreeGrafter"/>
</dbReference>
<keyword evidence="7" id="KW-1185">Reference proteome</keyword>
<evidence type="ECO:0000259" key="5">
    <source>
        <dbReference type="PROSITE" id="PS50926"/>
    </source>
</evidence>
<dbReference type="Pfam" id="PF05958">
    <property type="entry name" value="tRNA_U5-meth_tr"/>
    <property type="match status" value="1"/>
</dbReference>
<dbReference type="InterPro" id="IPR029063">
    <property type="entry name" value="SAM-dependent_MTases_sf"/>
</dbReference>
<feature type="domain" description="TRAM" evidence="5">
    <location>
        <begin position="1"/>
        <end position="57"/>
    </location>
</feature>
<keyword evidence="2 4" id="KW-0808">Transferase</keyword>
<dbReference type="SUPFAM" id="SSF50249">
    <property type="entry name" value="Nucleic acid-binding proteins"/>
    <property type="match status" value="1"/>
</dbReference>
<dbReference type="InterPro" id="IPR002792">
    <property type="entry name" value="TRAM_dom"/>
</dbReference>
<dbReference type="GO" id="GO:0070475">
    <property type="term" value="P:rRNA base methylation"/>
    <property type="evidence" value="ECO:0007669"/>
    <property type="project" value="TreeGrafter"/>
</dbReference>
<evidence type="ECO:0000256" key="3">
    <source>
        <dbReference type="ARBA" id="ARBA00022691"/>
    </source>
</evidence>
<dbReference type="PROSITE" id="PS51687">
    <property type="entry name" value="SAM_MT_RNA_M5U"/>
    <property type="match status" value="1"/>
</dbReference>
<dbReference type="InterPro" id="IPR012340">
    <property type="entry name" value="NA-bd_OB-fold"/>
</dbReference>
<dbReference type="PANTHER" id="PTHR11061">
    <property type="entry name" value="RNA M5U METHYLTRANSFERASE"/>
    <property type="match status" value="1"/>
</dbReference>
<dbReference type="CDD" id="cd02440">
    <property type="entry name" value="AdoMet_MTases"/>
    <property type="match status" value="1"/>
</dbReference>
<feature type="binding site" evidence="4">
    <location>
        <position position="249"/>
    </location>
    <ligand>
        <name>S-adenosyl-L-methionine</name>
        <dbReference type="ChEBI" id="CHEBI:59789"/>
    </ligand>
</feature>
<dbReference type="EMBL" id="AP028056">
    <property type="protein sequence ID" value="BEH00937.1"/>
    <property type="molecule type" value="Genomic_DNA"/>
</dbReference>
<feature type="binding site" evidence="4">
    <location>
        <position position="270"/>
    </location>
    <ligand>
        <name>S-adenosyl-L-methionine</name>
        <dbReference type="ChEBI" id="CHEBI:59789"/>
    </ligand>
</feature>
<proteinExistence type="inferred from homology"/>
<dbReference type="RefSeq" id="WP_286266760.1">
    <property type="nucleotide sequence ID" value="NZ_AP028056.1"/>
</dbReference>
<dbReference type="Gene3D" id="2.40.50.140">
    <property type="entry name" value="Nucleic acid-binding proteins"/>
    <property type="match status" value="1"/>
</dbReference>
<comment type="similarity">
    <text evidence="4">Belongs to the class I-like SAM-binding methyltransferase superfamily. RNA M5U methyltransferase family.</text>
</comment>
<reference evidence="6" key="1">
    <citation type="journal article" date="2024" name="Int. J. Syst. Evol. Microbiol.">
        <title>Brooklawnia propionicigenes sp. nov., a facultatively anaerobic, propionate-producing bacterium isolated from a methanogenic reactor treating waste from cattle farms.</title>
        <authorList>
            <person name="Akita Y."/>
            <person name="Ueki A."/>
            <person name="Tonouchi A."/>
            <person name="Sugawara Y."/>
            <person name="Honma S."/>
            <person name="Kaku N."/>
            <person name="Ueki K."/>
        </authorList>
    </citation>
    <scope>NUCLEOTIDE SEQUENCE</scope>
    <source>
        <strain evidence="6">SH051</strain>
    </source>
</reference>
<dbReference type="PROSITE" id="PS01231">
    <property type="entry name" value="TRMA_2"/>
    <property type="match status" value="1"/>
</dbReference>
<protein>
    <submittedName>
        <fullName evidence="6">TRAM domain-containing protein</fullName>
    </submittedName>
</protein>
<dbReference type="SUPFAM" id="SSF53335">
    <property type="entry name" value="S-adenosyl-L-methionine-dependent methyltransferases"/>
    <property type="match status" value="1"/>
</dbReference>
<evidence type="ECO:0000313" key="6">
    <source>
        <dbReference type="EMBL" id="BEH00937.1"/>
    </source>
</evidence>
<sequence length="380" mass="40700">MADYPCVELGPIAHGGHCVARLDGRVVFVRYGIPGERVRVRITDDSKPRMWWGEVAEVIEASPDRVIPPCPVAGRCGGCDFQHVAVPRQRELKAQVLAEQLRRLAGLDIDVTVEPVPGDADGLGWRTRMRYLVRDHRVGLRAWRSDELVELPVGGCRIAHPGGPADLGRFAGHDGELQVVISDDGCTVLGPGGELLTGSQIVTQHVGGRAYRVRADGFWQVHPGAAETLTAAVLDGLNPKAGEQVADLYCGCGLFAGALVDAGCRVTGIEASRSAIELAKLNVPQARFHAMRVDKAGSRLAKKTDLIVLDPPRTGAGAGVVRQLAGLEPTGIAYVACDPAALARDLATFATCGYRLESLRAFDLFPMTHHMECVAVLRPH</sequence>
<dbReference type="InterPro" id="IPR030391">
    <property type="entry name" value="MeTrfase_TrmA_CS"/>
</dbReference>
<organism evidence="6 7">
    <name type="scientific">Brooklawnia propionicigenes</name>
    <dbReference type="NCBI Taxonomy" id="3041175"/>
    <lineage>
        <taxon>Bacteria</taxon>
        <taxon>Bacillati</taxon>
        <taxon>Actinomycetota</taxon>
        <taxon>Actinomycetes</taxon>
        <taxon>Propionibacteriales</taxon>
        <taxon>Propionibacteriaceae</taxon>
        <taxon>Brooklawnia</taxon>
    </lineage>
</organism>
<evidence type="ECO:0000256" key="2">
    <source>
        <dbReference type="ARBA" id="ARBA00022679"/>
    </source>
</evidence>
<name>A0AAN0K8C7_9ACTN</name>
<dbReference type="Pfam" id="PF01938">
    <property type="entry name" value="TRAM"/>
    <property type="match status" value="1"/>
</dbReference>
<gene>
    <name evidence="6" type="ORF">brsh051_02180</name>
</gene>
<dbReference type="InterPro" id="IPR010280">
    <property type="entry name" value="U5_MeTrfase_fam"/>
</dbReference>
<keyword evidence="3 4" id="KW-0949">S-adenosyl-L-methionine</keyword>
<dbReference type="KEGG" id="broo:brsh051_02180"/>
<evidence type="ECO:0000313" key="7">
    <source>
        <dbReference type="Proteomes" id="UP001431656"/>
    </source>
</evidence>
<evidence type="ECO:0000256" key="4">
    <source>
        <dbReference type="PROSITE-ProRule" id="PRU01024"/>
    </source>
</evidence>
<dbReference type="Gene3D" id="3.40.50.150">
    <property type="entry name" value="Vaccinia Virus protein VP39"/>
    <property type="match status" value="2"/>
</dbReference>
<keyword evidence="1 4" id="KW-0489">Methyltransferase</keyword>
<dbReference type="PROSITE" id="PS50926">
    <property type="entry name" value="TRAM"/>
    <property type="match status" value="1"/>
</dbReference>
<accession>A0AAN0K8C7</accession>
<feature type="active site" description="Nucleophile" evidence="4">
    <location>
        <position position="337"/>
    </location>
</feature>
<dbReference type="PANTHER" id="PTHR11061:SF30">
    <property type="entry name" value="TRNA (URACIL(54)-C(5))-METHYLTRANSFERASE"/>
    <property type="match status" value="1"/>
</dbReference>
<dbReference type="Proteomes" id="UP001431656">
    <property type="component" value="Chromosome"/>
</dbReference>
<feature type="binding site" evidence="4">
    <location>
        <position position="220"/>
    </location>
    <ligand>
        <name>S-adenosyl-L-methionine</name>
        <dbReference type="ChEBI" id="CHEBI:59789"/>
    </ligand>
</feature>
<feature type="binding site" evidence="4">
    <location>
        <position position="310"/>
    </location>
    <ligand>
        <name>S-adenosyl-L-methionine</name>
        <dbReference type="ChEBI" id="CHEBI:59789"/>
    </ligand>
</feature>
<dbReference type="AlphaFoldDB" id="A0AAN0K8C7"/>